<keyword evidence="8" id="KW-0028">Amino-acid biosynthesis</keyword>
<dbReference type="GO" id="GO:0046653">
    <property type="term" value="P:tetrahydrofolate metabolic process"/>
    <property type="evidence" value="ECO:0007669"/>
    <property type="project" value="TreeGrafter"/>
</dbReference>
<comment type="similarity">
    <text evidence="4">Belongs to the vitamin-B12 dependent methionine synthase family.</text>
</comment>
<feature type="binding site" evidence="19">
    <location>
        <position position="281"/>
    </location>
    <ligand>
        <name>Zn(2+)</name>
        <dbReference type="ChEBI" id="CHEBI:29105"/>
    </ligand>
</feature>
<evidence type="ECO:0000256" key="1">
    <source>
        <dbReference type="ARBA" id="ARBA00001700"/>
    </source>
</evidence>
<dbReference type="KEGG" id="ock:EXM22_17440"/>
<proteinExistence type="inferred from homology"/>
<evidence type="ECO:0000256" key="18">
    <source>
        <dbReference type="PIRSR" id="PIRSR037505-2"/>
    </source>
</evidence>
<name>A0A5C1QUE6_9SPIO</name>
<comment type="cofactor">
    <cofactor evidence="18">
        <name>Zn(2+)</name>
        <dbReference type="ChEBI" id="CHEBI:29105"/>
    </cofactor>
    <text evidence="18">Binds 1 zinc ion per subunit.</text>
</comment>
<dbReference type="OrthoDB" id="9803687at2"/>
<dbReference type="PIRSF" id="PIRSF037505">
    <property type="entry name" value="Betaine_HMT"/>
    <property type="match status" value="1"/>
</dbReference>
<evidence type="ECO:0000256" key="3">
    <source>
        <dbReference type="ARBA" id="ARBA00005178"/>
    </source>
</evidence>
<comment type="cofactor">
    <cofactor evidence="2">
        <name>methylcob(III)alamin</name>
        <dbReference type="ChEBI" id="CHEBI:28115"/>
    </cofactor>
</comment>
<evidence type="ECO:0000256" key="2">
    <source>
        <dbReference type="ARBA" id="ARBA00001956"/>
    </source>
</evidence>
<reference evidence="21 22" key="1">
    <citation type="submission" date="2019-02" db="EMBL/GenBank/DDBJ databases">
        <title>Complete Genome Sequence and Methylome Analysis of free living Spirochaetas.</title>
        <authorList>
            <person name="Fomenkov A."/>
            <person name="Dubinina G."/>
            <person name="Leshcheva N."/>
            <person name="Mikheeva N."/>
            <person name="Grabovich M."/>
            <person name="Vincze T."/>
            <person name="Roberts R.J."/>
        </authorList>
    </citation>
    <scope>NUCLEOTIDE SEQUENCE [LARGE SCALE GENOMIC DNA]</scope>
    <source>
        <strain evidence="21 22">K2</strain>
    </source>
</reference>
<dbReference type="GO" id="GO:0008270">
    <property type="term" value="F:zinc ion binding"/>
    <property type="evidence" value="ECO:0007669"/>
    <property type="project" value="InterPro"/>
</dbReference>
<keyword evidence="11" id="KW-0949">S-adenosyl-L-methionine</keyword>
<evidence type="ECO:0000256" key="14">
    <source>
        <dbReference type="ARBA" id="ARBA00023167"/>
    </source>
</evidence>
<dbReference type="SUPFAM" id="SSF82282">
    <property type="entry name" value="Homocysteine S-methyltransferase"/>
    <property type="match status" value="1"/>
</dbReference>
<evidence type="ECO:0000256" key="13">
    <source>
        <dbReference type="ARBA" id="ARBA00022833"/>
    </source>
</evidence>
<feature type="domain" description="Hcy-binding" evidence="20">
    <location>
        <begin position="1"/>
        <end position="295"/>
    </location>
</feature>
<accession>A0A5C1QUE6</accession>
<dbReference type="GO" id="GO:0008705">
    <property type="term" value="F:methionine synthase activity"/>
    <property type="evidence" value="ECO:0007669"/>
    <property type="project" value="UniProtKB-EC"/>
</dbReference>
<evidence type="ECO:0000256" key="6">
    <source>
        <dbReference type="ARBA" id="ARBA00013998"/>
    </source>
</evidence>
<dbReference type="FunFam" id="3.20.20.330:FF:000001">
    <property type="entry name" value="Methionine synthase"/>
    <property type="match status" value="1"/>
</dbReference>
<dbReference type="InterPro" id="IPR050554">
    <property type="entry name" value="Met_Synthase/Corrinoid"/>
</dbReference>
<keyword evidence="14" id="KW-0486">Methionine biosynthesis</keyword>
<evidence type="ECO:0000313" key="22">
    <source>
        <dbReference type="Proteomes" id="UP000324209"/>
    </source>
</evidence>
<evidence type="ECO:0000313" key="21">
    <source>
        <dbReference type="EMBL" id="QEN09682.1"/>
    </source>
</evidence>
<evidence type="ECO:0000256" key="17">
    <source>
        <dbReference type="ARBA" id="ARBA00031040"/>
    </source>
</evidence>
<evidence type="ECO:0000256" key="12">
    <source>
        <dbReference type="ARBA" id="ARBA00022723"/>
    </source>
</evidence>
<dbReference type="GO" id="GO:0050667">
    <property type="term" value="P:homocysteine metabolic process"/>
    <property type="evidence" value="ECO:0007669"/>
    <property type="project" value="TreeGrafter"/>
</dbReference>
<dbReference type="PROSITE" id="PS50970">
    <property type="entry name" value="HCY"/>
    <property type="match status" value="1"/>
</dbReference>
<comment type="pathway">
    <text evidence="3">Amino-acid biosynthesis; L-methionine biosynthesis via de novo pathway; L-methionine from L-homocysteine (MetH route): step 1/1.</text>
</comment>
<dbReference type="Proteomes" id="UP000324209">
    <property type="component" value="Chromosome"/>
</dbReference>
<comment type="catalytic activity">
    <reaction evidence="1">
        <text>(6S)-5-methyl-5,6,7,8-tetrahydrofolate + L-homocysteine = (6S)-5,6,7,8-tetrahydrofolate + L-methionine</text>
        <dbReference type="Rhea" id="RHEA:11172"/>
        <dbReference type="ChEBI" id="CHEBI:18608"/>
        <dbReference type="ChEBI" id="CHEBI:57453"/>
        <dbReference type="ChEBI" id="CHEBI:57844"/>
        <dbReference type="ChEBI" id="CHEBI:58199"/>
        <dbReference type="EC" id="2.1.1.13"/>
    </reaction>
</comment>
<evidence type="ECO:0000256" key="4">
    <source>
        <dbReference type="ARBA" id="ARBA00010398"/>
    </source>
</evidence>
<keyword evidence="13 18" id="KW-0862">Zinc</keyword>
<evidence type="ECO:0000256" key="16">
    <source>
        <dbReference type="ARBA" id="ARBA00025552"/>
    </source>
</evidence>
<dbReference type="Pfam" id="PF02574">
    <property type="entry name" value="S-methyl_trans"/>
    <property type="match status" value="1"/>
</dbReference>
<comment type="function">
    <text evidence="16">Catalyzes the transfer of a methyl group from methyl-cobalamin to homocysteine, yielding enzyme-bound cob(I)alamin and methionine. Subsequently, remethylates the cofactor using methyltetrahydrofolate.</text>
</comment>
<dbReference type="GO" id="GO:0005829">
    <property type="term" value="C:cytosol"/>
    <property type="evidence" value="ECO:0007669"/>
    <property type="project" value="TreeGrafter"/>
</dbReference>
<dbReference type="GO" id="GO:0032259">
    <property type="term" value="P:methylation"/>
    <property type="evidence" value="ECO:0007669"/>
    <property type="project" value="UniProtKB-KW"/>
</dbReference>
<protein>
    <recommendedName>
        <fullName evidence="6">Methionine synthase</fullName>
        <ecNumber evidence="5">2.1.1.13</ecNumber>
    </recommendedName>
    <alternativeName>
        <fullName evidence="17">5-methyltetrahydrofolate--homocysteine methyltransferase</fullName>
    </alternativeName>
</protein>
<evidence type="ECO:0000256" key="15">
    <source>
        <dbReference type="ARBA" id="ARBA00023285"/>
    </source>
</evidence>
<dbReference type="EMBL" id="CP036150">
    <property type="protein sequence ID" value="QEN09682.1"/>
    <property type="molecule type" value="Genomic_DNA"/>
</dbReference>
<dbReference type="EC" id="2.1.1.13" evidence="5"/>
<keyword evidence="22" id="KW-1185">Reference proteome</keyword>
<dbReference type="PANTHER" id="PTHR45833:SF1">
    <property type="entry name" value="METHIONINE SYNTHASE"/>
    <property type="match status" value="1"/>
</dbReference>
<dbReference type="RefSeq" id="WP_149487755.1">
    <property type="nucleotide sequence ID" value="NZ_CP036150.1"/>
</dbReference>
<sequence>MNLKDKKLLILDGACGTSIQNMDLPDAVWDDNEGCNEYLCLTAPERITEMHLEFLKAGADVIETNSFGGTSIVLGEYGLEDRVKEINTAAVMCAKKAIEQHGAGWIAGSVGPGTKLPSLGHISVDDLAAAYKEQIEALVDAGVDLILLETAQDILQLKTVLVTCYEVLEEKKQDIPVMVSVTIESTGTMLAGTDIAAAAAIIEPYPVFSFGLNCATGPEDMLSSIRWLSHNWPGRISCLPNQGLPEIIDGKTTYPMSPDAYAGELKTFVADWGVSLAGGCCGTTPVHIATLKKTLAESAPAERKIQA</sequence>
<evidence type="ECO:0000256" key="9">
    <source>
        <dbReference type="ARBA" id="ARBA00022628"/>
    </source>
</evidence>
<dbReference type="PANTHER" id="PTHR45833">
    <property type="entry name" value="METHIONINE SYNTHASE"/>
    <property type="match status" value="1"/>
</dbReference>
<dbReference type="InterPro" id="IPR017226">
    <property type="entry name" value="BHMT-like"/>
</dbReference>
<keyword evidence="12 18" id="KW-0479">Metal-binding</keyword>
<keyword evidence="7 19" id="KW-0489">Methyltransferase</keyword>
<evidence type="ECO:0000256" key="5">
    <source>
        <dbReference type="ARBA" id="ARBA00012032"/>
    </source>
</evidence>
<evidence type="ECO:0000256" key="7">
    <source>
        <dbReference type="ARBA" id="ARBA00022603"/>
    </source>
</evidence>
<feature type="binding site" evidence="19">
    <location>
        <position position="280"/>
    </location>
    <ligand>
        <name>Zn(2+)</name>
        <dbReference type="ChEBI" id="CHEBI:29105"/>
    </ligand>
</feature>
<gene>
    <name evidence="21" type="ORF">EXM22_17440</name>
</gene>
<evidence type="ECO:0000256" key="8">
    <source>
        <dbReference type="ARBA" id="ARBA00022605"/>
    </source>
</evidence>
<evidence type="ECO:0000259" key="20">
    <source>
        <dbReference type="PROSITE" id="PS50970"/>
    </source>
</evidence>
<evidence type="ECO:0000256" key="10">
    <source>
        <dbReference type="ARBA" id="ARBA00022679"/>
    </source>
</evidence>
<evidence type="ECO:0000256" key="19">
    <source>
        <dbReference type="PROSITE-ProRule" id="PRU00333"/>
    </source>
</evidence>
<dbReference type="GO" id="GO:0031419">
    <property type="term" value="F:cobalamin binding"/>
    <property type="evidence" value="ECO:0007669"/>
    <property type="project" value="UniProtKB-KW"/>
</dbReference>
<keyword evidence="10 19" id="KW-0808">Transferase</keyword>
<dbReference type="AlphaFoldDB" id="A0A5C1QUE6"/>
<dbReference type="InterPro" id="IPR036589">
    <property type="entry name" value="HCY_dom_sf"/>
</dbReference>
<evidence type="ECO:0000256" key="11">
    <source>
        <dbReference type="ARBA" id="ARBA00022691"/>
    </source>
</evidence>
<keyword evidence="9" id="KW-0846">Cobalamin</keyword>
<dbReference type="InterPro" id="IPR003726">
    <property type="entry name" value="HCY_dom"/>
</dbReference>
<feature type="binding site" evidence="18 19">
    <location>
        <position position="214"/>
    </location>
    <ligand>
        <name>Zn(2+)</name>
        <dbReference type="ChEBI" id="CHEBI:29105"/>
    </ligand>
</feature>
<organism evidence="21 22">
    <name type="scientific">Oceanispirochaeta crateris</name>
    <dbReference type="NCBI Taxonomy" id="2518645"/>
    <lineage>
        <taxon>Bacteria</taxon>
        <taxon>Pseudomonadati</taxon>
        <taxon>Spirochaetota</taxon>
        <taxon>Spirochaetia</taxon>
        <taxon>Spirochaetales</taxon>
        <taxon>Spirochaetaceae</taxon>
        <taxon>Oceanispirochaeta</taxon>
    </lineage>
</organism>
<dbReference type="Gene3D" id="3.20.20.330">
    <property type="entry name" value="Homocysteine-binding-like domain"/>
    <property type="match status" value="1"/>
</dbReference>
<keyword evidence="15" id="KW-0170">Cobalt</keyword>